<evidence type="ECO:0000313" key="3">
    <source>
        <dbReference type="EMBL" id="TVU18326.1"/>
    </source>
</evidence>
<feature type="non-terminal residue" evidence="3">
    <location>
        <position position="1"/>
    </location>
</feature>
<dbReference type="InterPro" id="IPR026961">
    <property type="entry name" value="PGG_dom"/>
</dbReference>
<accession>A0A5J9U3Y0</accession>
<feature type="transmembrane region" description="Helical" evidence="1">
    <location>
        <begin position="359"/>
        <end position="381"/>
    </location>
</feature>
<gene>
    <name evidence="3" type="ORF">EJB05_34416</name>
</gene>
<reference evidence="3 4" key="1">
    <citation type="journal article" date="2019" name="Sci. Rep.">
        <title>A high-quality genome of Eragrostis curvula grass provides insights into Poaceae evolution and supports new strategies to enhance forage quality.</title>
        <authorList>
            <person name="Carballo J."/>
            <person name="Santos B.A.C.M."/>
            <person name="Zappacosta D."/>
            <person name="Garbus I."/>
            <person name="Selva J.P."/>
            <person name="Gallo C.A."/>
            <person name="Diaz A."/>
            <person name="Albertini E."/>
            <person name="Caccamo M."/>
            <person name="Echenique V."/>
        </authorList>
    </citation>
    <scope>NUCLEOTIDE SEQUENCE [LARGE SCALE GENOMIC DNA]</scope>
    <source>
        <strain evidence="4">cv. Victoria</strain>
        <tissue evidence="3">Leaf</tissue>
    </source>
</reference>
<proteinExistence type="predicted"/>
<keyword evidence="1" id="KW-1133">Transmembrane helix</keyword>
<dbReference type="PANTHER" id="PTHR24177:SF262">
    <property type="entry name" value="OS11G0682000 PROTEIN"/>
    <property type="match status" value="1"/>
</dbReference>
<evidence type="ECO:0000256" key="1">
    <source>
        <dbReference type="SAM" id="Phobius"/>
    </source>
</evidence>
<dbReference type="PROSITE" id="PS51257">
    <property type="entry name" value="PROKAR_LIPOPROTEIN"/>
    <property type="match status" value="1"/>
</dbReference>
<dbReference type="EMBL" id="RWGY01000029">
    <property type="protein sequence ID" value="TVU18326.1"/>
    <property type="molecule type" value="Genomic_DNA"/>
</dbReference>
<dbReference type="Pfam" id="PF13962">
    <property type="entry name" value="PGG"/>
    <property type="match status" value="2"/>
</dbReference>
<evidence type="ECO:0000313" key="4">
    <source>
        <dbReference type="Proteomes" id="UP000324897"/>
    </source>
</evidence>
<organism evidence="3 4">
    <name type="scientific">Eragrostis curvula</name>
    <name type="common">weeping love grass</name>
    <dbReference type="NCBI Taxonomy" id="38414"/>
    <lineage>
        <taxon>Eukaryota</taxon>
        <taxon>Viridiplantae</taxon>
        <taxon>Streptophyta</taxon>
        <taxon>Embryophyta</taxon>
        <taxon>Tracheophyta</taxon>
        <taxon>Spermatophyta</taxon>
        <taxon>Magnoliopsida</taxon>
        <taxon>Liliopsida</taxon>
        <taxon>Poales</taxon>
        <taxon>Poaceae</taxon>
        <taxon>PACMAD clade</taxon>
        <taxon>Chloridoideae</taxon>
        <taxon>Eragrostideae</taxon>
        <taxon>Eragrostidinae</taxon>
        <taxon>Eragrostis</taxon>
    </lineage>
</organism>
<dbReference type="GO" id="GO:0016020">
    <property type="term" value="C:membrane"/>
    <property type="evidence" value="ECO:0007669"/>
    <property type="project" value="TreeGrafter"/>
</dbReference>
<dbReference type="PANTHER" id="PTHR24177">
    <property type="entry name" value="CASKIN"/>
    <property type="match status" value="1"/>
</dbReference>
<feature type="transmembrane region" description="Helical" evidence="1">
    <location>
        <begin position="132"/>
        <end position="152"/>
    </location>
</feature>
<dbReference type="Gramene" id="TVU18326">
    <property type="protein sequence ID" value="TVU18326"/>
    <property type="gene ID" value="EJB05_34416"/>
</dbReference>
<dbReference type="OrthoDB" id="694075at2759"/>
<sequence length="395" mass="43368">MKLFLQTHALQVAMILNLFGLIGAYAAGSCRDVSTSIYTIALAGAVLVYVVIHVVFFTLDQQDTSTDEEAEKKALEVVEKRRKRLMLFAILAATITYQAGLTPPGGFFLQNNDKYRAGDLVLLHNFPRRYRAFFYCNSVSFMMSIAMIILLVNKNLYRPAIRSHAISVCTAAGMLSLVGAYAAGSTQYMGTSIKIFGLAAAILIAVVAVVLVFVIRSPPEGDPETTTPKQKSNDDKEEKQLHSERKYLMLLGILAASVTYQAGLKPPGGVWEDDDAGLGHLAGDPIMRDNGRPRYLSFFYINSTSFVARHPSAAEASLKDKLPSWLLNAMNITIVLDLLGLLVAYAVGSARSWKATGYVFALVFLVLAYITTHVGLARLIMSGFFGRIFIRRETK</sequence>
<feature type="domain" description="PGG" evidence="2">
    <location>
        <begin position="78"/>
        <end position="186"/>
    </location>
</feature>
<comment type="caution">
    <text evidence="3">The sequence shown here is derived from an EMBL/GenBank/DDBJ whole genome shotgun (WGS) entry which is preliminary data.</text>
</comment>
<keyword evidence="1" id="KW-0812">Transmembrane</keyword>
<name>A0A5J9U3Y0_9POAL</name>
<feature type="transmembrane region" description="Helical" evidence="1">
    <location>
        <begin position="85"/>
        <end position="101"/>
    </location>
</feature>
<feature type="transmembrane region" description="Helical" evidence="1">
    <location>
        <begin position="325"/>
        <end position="347"/>
    </location>
</feature>
<dbReference type="Proteomes" id="UP000324897">
    <property type="component" value="Chromosome 7"/>
</dbReference>
<dbReference type="AlphaFoldDB" id="A0A5J9U3Y0"/>
<feature type="transmembrane region" description="Helical" evidence="1">
    <location>
        <begin position="247"/>
        <end position="264"/>
    </location>
</feature>
<feature type="domain" description="PGG" evidence="2">
    <location>
        <begin position="239"/>
        <end position="351"/>
    </location>
</feature>
<feature type="transmembrane region" description="Helical" evidence="1">
    <location>
        <begin position="36"/>
        <end position="59"/>
    </location>
</feature>
<feature type="transmembrane region" description="Helical" evidence="1">
    <location>
        <begin position="164"/>
        <end position="183"/>
    </location>
</feature>
<protein>
    <recommendedName>
        <fullName evidence="2">PGG domain-containing protein</fullName>
    </recommendedName>
</protein>
<keyword evidence="1" id="KW-0472">Membrane</keyword>
<feature type="non-terminal residue" evidence="3">
    <location>
        <position position="395"/>
    </location>
</feature>
<evidence type="ECO:0000259" key="2">
    <source>
        <dbReference type="Pfam" id="PF13962"/>
    </source>
</evidence>
<keyword evidence="4" id="KW-1185">Reference proteome</keyword>
<feature type="transmembrane region" description="Helical" evidence="1">
    <location>
        <begin position="195"/>
        <end position="215"/>
    </location>
</feature>